<evidence type="ECO:0000313" key="2">
    <source>
        <dbReference type="Proteomes" id="UP000054324"/>
    </source>
</evidence>
<name>A0A074ZAU5_OPIVI</name>
<reference evidence="1 2" key="1">
    <citation type="submission" date="2013-11" db="EMBL/GenBank/DDBJ databases">
        <title>Opisthorchis viverrini - life in the bile duct.</title>
        <authorList>
            <person name="Young N.D."/>
            <person name="Nagarajan N."/>
            <person name="Lin S.J."/>
            <person name="Korhonen P.K."/>
            <person name="Jex A.R."/>
            <person name="Hall R.S."/>
            <person name="Safavi-Hemami H."/>
            <person name="Kaewkong W."/>
            <person name="Bertrand D."/>
            <person name="Gao S."/>
            <person name="Seet Q."/>
            <person name="Wongkham S."/>
            <person name="Teh B.T."/>
            <person name="Wongkham C."/>
            <person name="Intapan P.M."/>
            <person name="Maleewong W."/>
            <person name="Yang X."/>
            <person name="Hu M."/>
            <person name="Wang Z."/>
            <person name="Hofmann A."/>
            <person name="Sternberg P.W."/>
            <person name="Tan P."/>
            <person name="Wang J."/>
            <person name="Gasser R.B."/>
        </authorList>
    </citation>
    <scope>NUCLEOTIDE SEQUENCE [LARGE SCALE GENOMIC DNA]</scope>
</reference>
<gene>
    <name evidence="1" type="ORF">T265_07906</name>
</gene>
<protein>
    <submittedName>
        <fullName evidence="1">Uncharacterized protein</fullName>
    </submittedName>
</protein>
<dbReference type="RefSeq" id="XP_009171828.1">
    <property type="nucleotide sequence ID" value="XM_009173564.1"/>
</dbReference>
<dbReference type="EMBL" id="KL596810">
    <property type="protein sequence ID" value="KER24431.1"/>
    <property type="molecule type" value="Genomic_DNA"/>
</dbReference>
<dbReference type="Proteomes" id="UP000054324">
    <property type="component" value="Unassembled WGS sequence"/>
</dbReference>
<dbReference type="KEGG" id="ovi:T265_07906"/>
<keyword evidence="2" id="KW-1185">Reference proteome</keyword>
<proteinExistence type="predicted"/>
<sequence>MSTRRAASDNTMAAIRKLRTNCRDAIKITFDNGNVQGVESACWMSHKLGLVFDVELGRQRKNTINLEKSAEYFSFYGISLDIQK</sequence>
<accession>A0A074ZAU5</accession>
<organism evidence="1 2">
    <name type="scientific">Opisthorchis viverrini</name>
    <name type="common">Southeast Asian liver fluke</name>
    <dbReference type="NCBI Taxonomy" id="6198"/>
    <lineage>
        <taxon>Eukaryota</taxon>
        <taxon>Metazoa</taxon>
        <taxon>Spiralia</taxon>
        <taxon>Lophotrochozoa</taxon>
        <taxon>Platyhelminthes</taxon>
        <taxon>Trematoda</taxon>
        <taxon>Digenea</taxon>
        <taxon>Opisthorchiida</taxon>
        <taxon>Opisthorchiata</taxon>
        <taxon>Opisthorchiidae</taxon>
        <taxon>Opisthorchis</taxon>
    </lineage>
</organism>
<dbReference type="GeneID" id="20322085"/>
<evidence type="ECO:0000313" key="1">
    <source>
        <dbReference type="EMBL" id="KER24431.1"/>
    </source>
</evidence>
<dbReference type="CTD" id="20322085"/>
<dbReference type="AlphaFoldDB" id="A0A074ZAU5"/>